<feature type="non-terminal residue" evidence="1">
    <location>
        <position position="1"/>
    </location>
</feature>
<reference evidence="1 2" key="1">
    <citation type="submission" date="2011-02" db="EMBL/GenBank/DDBJ databases">
        <title>The Genome Sequence of Sphaeroforma arctica JP610.</title>
        <authorList>
            <consortium name="The Broad Institute Genome Sequencing Platform"/>
            <person name="Russ C."/>
            <person name="Cuomo C."/>
            <person name="Young S.K."/>
            <person name="Zeng Q."/>
            <person name="Gargeya S."/>
            <person name="Alvarado L."/>
            <person name="Berlin A."/>
            <person name="Chapman S.B."/>
            <person name="Chen Z."/>
            <person name="Freedman E."/>
            <person name="Gellesch M."/>
            <person name="Goldberg J."/>
            <person name="Griggs A."/>
            <person name="Gujja S."/>
            <person name="Heilman E."/>
            <person name="Heiman D."/>
            <person name="Howarth C."/>
            <person name="Mehta T."/>
            <person name="Neiman D."/>
            <person name="Pearson M."/>
            <person name="Roberts A."/>
            <person name="Saif S."/>
            <person name="Shea T."/>
            <person name="Shenoy N."/>
            <person name="Sisk P."/>
            <person name="Stolte C."/>
            <person name="Sykes S."/>
            <person name="White J."/>
            <person name="Yandava C."/>
            <person name="Burger G."/>
            <person name="Gray M.W."/>
            <person name="Holland P.W.H."/>
            <person name="King N."/>
            <person name="Lang F.B.F."/>
            <person name="Roger A.J."/>
            <person name="Ruiz-Trillo I."/>
            <person name="Haas B."/>
            <person name="Nusbaum C."/>
            <person name="Birren B."/>
        </authorList>
    </citation>
    <scope>NUCLEOTIDE SEQUENCE [LARGE SCALE GENOMIC DNA]</scope>
    <source>
        <strain evidence="1 2">JP610</strain>
    </source>
</reference>
<dbReference type="AlphaFoldDB" id="A0A0L0F6B3"/>
<dbReference type="InterPro" id="IPR059181">
    <property type="entry name" value="RWDD2A-B_C"/>
</dbReference>
<sequence>ITSIQRSSQATAALAALSTDLHAYISELGLGIPCAFDVVCWVTEALSKLPALEPQPVPREGTAIESGLGLRPSPDSEGELERQWIYFIGFYTKSIRAEFCQAAASIGCTGFLMPGKPAVAAVEGTRQQIDRFLYTTRTETFAQVAPSMRKMQVTLLDRDVERVFEGFDELVMAHGGHKRKDISDLSSLQKMLEEKGIGHAFEFIFNANTK</sequence>
<dbReference type="EMBL" id="KQ247303">
    <property type="protein sequence ID" value="KNC72282.1"/>
    <property type="molecule type" value="Genomic_DNA"/>
</dbReference>
<dbReference type="InterPro" id="IPR017359">
    <property type="entry name" value="Phi-like"/>
</dbReference>
<protein>
    <submittedName>
        <fullName evidence="1">Uncharacterized protein</fullName>
    </submittedName>
</protein>
<keyword evidence="2" id="KW-1185">Reference proteome</keyword>
<dbReference type="CDD" id="cd24163">
    <property type="entry name" value="RWDD2_C"/>
    <property type="match status" value="1"/>
</dbReference>
<accession>A0A0L0F6B3</accession>
<dbReference type="OrthoDB" id="432412at2759"/>
<name>A0A0L0F6B3_9EUKA</name>
<dbReference type="STRING" id="667725.A0A0L0F6B3"/>
<dbReference type="Proteomes" id="UP000054560">
    <property type="component" value="Unassembled WGS sequence"/>
</dbReference>
<organism evidence="1 2">
    <name type="scientific">Sphaeroforma arctica JP610</name>
    <dbReference type="NCBI Taxonomy" id="667725"/>
    <lineage>
        <taxon>Eukaryota</taxon>
        <taxon>Ichthyosporea</taxon>
        <taxon>Ichthyophonida</taxon>
        <taxon>Sphaeroforma</taxon>
    </lineage>
</organism>
<evidence type="ECO:0000313" key="1">
    <source>
        <dbReference type="EMBL" id="KNC72282.1"/>
    </source>
</evidence>
<dbReference type="PANTHER" id="PTHR15955">
    <property type="entry name" value="RWD DOMAIN CONTAINING PROTEIN 2"/>
    <property type="match status" value="1"/>
</dbReference>
<dbReference type="GeneID" id="25915668"/>
<gene>
    <name evidence="1" type="ORF">SARC_15164</name>
</gene>
<evidence type="ECO:0000313" key="2">
    <source>
        <dbReference type="Proteomes" id="UP000054560"/>
    </source>
</evidence>
<proteinExistence type="predicted"/>
<dbReference type="RefSeq" id="XP_014146184.1">
    <property type="nucleotide sequence ID" value="XM_014290709.1"/>
</dbReference>
<dbReference type="PANTHER" id="PTHR15955:SF8">
    <property type="entry name" value="RWD DOMAIN-CONTAINING PROTEIN 2B-RELATED"/>
    <property type="match status" value="1"/>
</dbReference>